<feature type="compositionally biased region" description="Basic and acidic residues" evidence="1">
    <location>
        <begin position="151"/>
        <end position="160"/>
    </location>
</feature>
<dbReference type="AlphaFoldDB" id="A0A6J5Z214"/>
<proteinExistence type="predicted"/>
<evidence type="ECO:0000256" key="1">
    <source>
        <dbReference type="SAM" id="MobiDB-lite"/>
    </source>
</evidence>
<dbReference type="EMBL" id="CAESAO010000011">
    <property type="protein sequence ID" value="CAB4336671.1"/>
    <property type="molecule type" value="Genomic_DNA"/>
</dbReference>
<reference evidence="2" key="1">
    <citation type="submission" date="2020-05" db="EMBL/GenBank/DDBJ databases">
        <authorList>
            <person name="Chiriac C."/>
            <person name="Salcher M."/>
            <person name="Ghai R."/>
            <person name="Kavagutti S V."/>
        </authorList>
    </citation>
    <scope>NUCLEOTIDE SEQUENCE</scope>
</reference>
<protein>
    <submittedName>
        <fullName evidence="2">Unannotated protein</fullName>
    </submittedName>
</protein>
<gene>
    <name evidence="2" type="ORF">UFOPK3522_00237</name>
</gene>
<sequence length="181" mass="19663">MSEDGFYDSANNQAFINATANSSGIAQGSIGPCPAGYQWYVERYSTFSNTSATPALEIFVMNSPTLPANFTASVGDRQGRQDYTASGKNAQSDNYSPVIVQEGQWLVAGWTGCTSGDICQLSVQYHVNLKTLRIEIPQLIAQTVEQSYPDAPHREPEHAASNHTSKKNRALLPFVTDPNAN</sequence>
<organism evidence="2">
    <name type="scientific">freshwater metagenome</name>
    <dbReference type="NCBI Taxonomy" id="449393"/>
    <lineage>
        <taxon>unclassified sequences</taxon>
        <taxon>metagenomes</taxon>
        <taxon>ecological metagenomes</taxon>
    </lineage>
</organism>
<evidence type="ECO:0000313" key="2">
    <source>
        <dbReference type="EMBL" id="CAB4336671.1"/>
    </source>
</evidence>
<name>A0A6J5Z214_9ZZZZ</name>
<accession>A0A6J5Z214</accession>
<feature type="region of interest" description="Disordered" evidence="1">
    <location>
        <begin position="147"/>
        <end position="181"/>
    </location>
</feature>